<dbReference type="InterPro" id="IPR002591">
    <property type="entry name" value="Phosphodiest/P_Trfase"/>
</dbReference>
<gene>
    <name evidence="7" type="ORF">F0475_01765</name>
</gene>
<protein>
    <submittedName>
        <fullName evidence="7">Alkaline phosphatase family protein</fullName>
    </submittedName>
</protein>
<accession>A0A7C9LU82</accession>
<dbReference type="Pfam" id="PF01663">
    <property type="entry name" value="Phosphodiest"/>
    <property type="match status" value="1"/>
</dbReference>
<dbReference type="InterPro" id="IPR017850">
    <property type="entry name" value="Alkaline_phosphatase_core_sf"/>
</dbReference>
<dbReference type="InterPro" id="IPR026263">
    <property type="entry name" value="Alkaline_phosphatase_prok"/>
</dbReference>
<dbReference type="AlphaFoldDB" id="A0A7C9LU82"/>
<dbReference type="PANTHER" id="PTHR10151">
    <property type="entry name" value="ECTONUCLEOTIDE PYROPHOSPHATASE/PHOSPHODIESTERASE"/>
    <property type="match status" value="1"/>
</dbReference>
<name>A0A7C9LU82_9BACT</name>
<keyword evidence="8" id="KW-1185">Reference proteome</keyword>
<sequence length="487" mass="54336">MKKLFILVVGLLLAVSTNAQIQRPKLVVGLVVDQMRWDYLYYYYNEYGTGGLRRLLNEGFSFENTHINYAPTVTAIGHSSIYTGSVPAITGIAGNYFYQNDKSVYCCADPSVMSVGSDSKEGQMSPHRMLASTIGDELQIATDFRSKVIGVALKDRASILPAGHAADGAYWWDTSAGHFVTSTFYMNSLPKWVEDFNKENHTAPNFDIKSTPEGVTMTFKMAAAAVKNEQLGKGKETDMLAVSISPTDIIGHRFSTRGEENHAVYMQLDKDLAEFLNMLDKEVGKGNYLLFLSADHGAAHNYNYMREHRIPAGAWDYKETVKGLNDHLQQKFGIAPVMGEDNYQLFLNDSTINAAGLKKQDVIDASIDFLKQDPQFLYVFDEEKVTNVTMPEWIKERMENGYFRGRSGEIGVVTRPQFFGGSGSPQFRGTQHGQPFPYDTHIPFLLYGWNVKHGSSNVEAHIVDIAPTICAMLHIQMPNGCVGTARY</sequence>
<keyword evidence="2" id="KW-0479">Metal-binding</keyword>
<evidence type="ECO:0000313" key="7">
    <source>
        <dbReference type="EMBL" id="MUL27075.1"/>
    </source>
</evidence>
<dbReference type="Gene3D" id="3.40.720.10">
    <property type="entry name" value="Alkaline Phosphatase, subunit A"/>
    <property type="match status" value="2"/>
</dbReference>
<feature type="signal peptide" evidence="6">
    <location>
        <begin position="1"/>
        <end position="21"/>
    </location>
</feature>
<evidence type="ECO:0000256" key="3">
    <source>
        <dbReference type="ARBA" id="ARBA00022729"/>
    </source>
</evidence>
<dbReference type="Proteomes" id="UP000482295">
    <property type="component" value="Unassembled WGS sequence"/>
</dbReference>
<dbReference type="SUPFAM" id="SSF53649">
    <property type="entry name" value="Alkaline phosphatase-like"/>
    <property type="match status" value="1"/>
</dbReference>
<feature type="chain" id="PRO_5028817399" evidence="6">
    <location>
        <begin position="22"/>
        <end position="487"/>
    </location>
</feature>
<dbReference type="GO" id="GO:0046872">
    <property type="term" value="F:metal ion binding"/>
    <property type="evidence" value="ECO:0007669"/>
    <property type="project" value="UniProtKB-KW"/>
</dbReference>
<keyword evidence="1 4" id="KW-0597">Phosphoprotein</keyword>
<dbReference type="RefSeq" id="WP_155715123.1">
    <property type="nucleotide sequence ID" value="NZ_VVIQ01000002.1"/>
</dbReference>
<dbReference type="PIRSF" id="PIRSF031924">
    <property type="entry name" value="Pi-irrepressible_AP"/>
    <property type="match status" value="1"/>
</dbReference>
<dbReference type="GO" id="GO:0004035">
    <property type="term" value="F:alkaline phosphatase activity"/>
    <property type="evidence" value="ECO:0007669"/>
    <property type="project" value="InterPro"/>
</dbReference>
<feature type="binding site" evidence="5">
    <location>
        <position position="95"/>
    </location>
    <ligand>
        <name>substrate</name>
    </ligand>
</feature>
<feature type="active site" description="Phosphothreonine intermediate" evidence="4">
    <location>
        <position position="74"/>
    </location>
</feature>
<organism evidence="7 8">
    <name type="scientific">Prevotella vespertina</name>
    <dbReference type="NCBI Taxonomy" id="2608404"/>
    <lineage>
        <taxon>Bacteria</taxon>
        <taxon>Pseudomonadati</taxon>
        <taxon>Bacteroidota</taxon>
        <taxon>Bacteroidia</taxon>
        <taxon>Bacteroidales</taxon>
        <taxon>Prevotellaceae</taxon>
        <taxon>Prevotella</taxon>
    </lineage>
</organism>
<comment type="caution">
    <text evidence="7">The sequence shown here is derived from an EMBL/GenBank/DDBJ whole genome shotgun (WGS) entry which is preliminary data.</text>
</comment>
<keyword evidence="3 6" id="KW-0732">Signal</keyword>
<dbReference type="PANTHER" id="PTHR10151:SF120">
    <property type="entry name" value="BIS(5'-ADENOSYL)-TRIPHOSPHATASE"/>
    <property type="match status" value="1"/>
</dbReference>
<dbReference type="EMBL" id="VVIQ01000002">
    <property type="protein sequence ID" value="MUL27075.1"/>
    <property type="molecule type" value="Genomic_DNA"/>
</dbReference>
<evidence type="ECO:0000256" key="4">
    <source>
        <dbReference type="PIRSR" id="PIRSR031924-50"/>
    </source>
</evidence>
<feature type="binding site" evidence="5">
    <location>
        <begin position="154"/>
        <end position="156"/>
    </location>
    <ligand>
        <name>substrate</name>
    </ligand>
</feature>
<evidence type="ECO:0000256" key="1">
    <source>
        <dbReference type="ARBA" id="ARBA00022553"/>
    </source>
</evidence>
<evidence type="ECO:0000256" key="2">
    <source>
        <dbReference type="ARBA" id="ARBA00022723"/>
    </source>
</evidence>
<evidence type="ECO:0000256" key="6">
    <source>
        <dbReference type="SAM" id="SignalP"/>
    </source>
</evidence>
<dbReference type="CDD" id="cd16016">
    <property type="entry name" value="AP-SPAP"/>
    <property type="match status" value="1"/>
</dbReference>
<reference evidence="7 8" key="1">
    <citation type="submission" date="2019-09" db="EMBL/GenBank/DDBJ databases">
        <title>Prevotella A2879 sp. nov., isolated from an abscess of a patient.</title>
        <authorList>
            <person name="Buhl M."/>
            <person name="Oberhettinger P."/>
        </authorList>
    </citation>
    <scope>NUCLEOTIDE SEQUENCE [LARGE SCALE GENOMIC DNA]</scope>
    <source>
        <strain evidence="7 8">A2879</strain>
    </source>
</reference>
<proteinExistence type="predicted"/>
<evidence type="ECO:0000313" key="8">
    <source>
        <dbReference type="Proteomes" id="UP000482295"/>
    </source>
</evidence>
<evidence type="ECO:0000256" key="5">
    <source>
        <dbReference type="PIRSR" id="PIRSR031924-51"/>
    </source>
</evidence>